<keyword evidence="11" id="KW-1185">Reference proteome</keyword>
<protein>
    <recommendedName>
        <fullName evidence="1">RNA helicase</fullName>
        <ecNumber evidence="1">3.6.4.13</ecNumber>
    </recommendedName>
</protein>
<sequence>MMSPGMVFPAKRTTAQANTPDAETPANNRTTAQQLLPVQQYASEVAEFLRTHKSASVVIIVSDTGSGKTTQIPQILTDKIFDDYFGGPKRKIAVTQPRRVAAVSVATRVAQEFGCKLGEEVGYSVRFDDMSNPQTKIKYMTDGMLVREAQTAWMLEEYNMIILDEVHERSLHTDVLLALTKKASVRRRKFFDRQDKEACAPLKILLMSATMDIERMRTFWKDAPVLYIPGKTFPVTIKYMPAPVDDYTHTAMVAVFQIHREEDPGDILVFLTGQEEIEEMVRRCRQVAKSLPPQQANIQFVPLYAGLTNEAQMRAVSQTAASAHNGHATMRKVIISTNVAETSITIPGVKYVIDSGRAKHKVFTSATGMEVLKVEKISQAQAWQRTGRAGREQAGVCYRLYTEADFNCWPQHPIPEILRCNLSTVLLQVVEMGIEKPLAFPFFDRPEEENLQAAVDQLEWLGALTQKVESGDLVVETTADGKLMAQFPVDPKYARCILRARAHRCTEELLTIVAMLSSDSPFINPAASRTAAAAAHEKFSSNEGDHVVLLNVWRAFRDQKKGNVKASRAWASQNYINLRNLERAEKVRNQLREVCVRKKIDLSSCGGNTTAVRRSLSEGLFMSAAERLPDGSYITVDTRQTVFLHPASCLFKTKPACVVYGTLIRTAKLYVRELCLVEADWIDAVGKEYFLAMRQRMAEKLAGKTTSAAVVAEKGETSDAMEVDGKNADSVI</sequence>
<evidence type="ECO:0000256" key="1">
    <source>
        <dbReference type="ARBA" id="ARBA00012552"/>
    </source>
</evidence>
<evidence type="ECO:0000256" key="2">
    <source>
        <dbReference type="ARBA" id="ARBA00022741"/>
    </source>
</evidence>
<dbReference type="SMART" id="SM00487">
    <property type="entry name" value="DEXDc"/>
    <property type="match status" value="1"/>
</dbReference>
<dbReference type="EMBL" id="MTYJ01000043">
    <property type="protein sequence ID" value="OQV19010.1"/>
    <property type="molecule type" value="Genomic_DNA"/>
</dbReference>
<evidence type="ECO:0000256" key="6">
    <source>
        <dbReference type="ARBA" id="ARBA00047984"/>
    </source>
</evidence>
<dbReference type="CDD" id="cd18791">
    <property type="entry name" value="SF2_C_RHA"/>
    <property type="match status" value="1"/>
</dbReference>
<dbReference type="InterPro" id="IPR027417">
    <property type="entry name" value="P-loop_NTPase"/>
</dbReference>
<dbReference type="SUPFAM" id="SSF52540">
    <property type="entry name" value="P-loop containing nucleoside triphosphate hydrolases"/>
    <property type="match status" value="1"/>
</dbReference>
<dbReference type="Pfam" id="PF21010">
    <property type="entry name" value="HA2_C"/>
    <property type="match status" value="1"/>
</dbReference>
<evidence type="ECO:0000313" key="10">
    <source>
        <dbReference type="EMBL" id="OQV19010.1"/>
    </source>
</evidence>
<evidence type="ECO:0000256" key="3">
    <source>
        <dbReference type="ARBA" id="ARBA00022801"/>
    </source>
</evidence>
<dbReference type="Gene3D" id="3.40.50.300">
    <property type="entry name" value="P-loop containing nucleotide triphosphate hydrolases"/>
    <property type="match status" value="2"/>
</dbReference>
<keyword evidence="4 10" id="KW-0347">Helicase</keyword>
<dbReference type="InterPro" id="IPR011545">
    <property type="entry name" value="DEAD/DEAH_box_helicase_dom"/>
</dbReference>
<dbReference type="Proteomes" id="UP000192578">
    <property type="component" value="Unassembled WGS sequence"/>
</dbReference>
<dbReference type="InterPro" id="IPR007502">
    <property type="entry name" value="Helicase-assoc_dom"/>
</dbReference>
<dbReference type="GO" id="GO:0045943">
    <property type="term" value="P:positive regulation of transcription by RNA polymerase I"/>
    <property type="evidence" value="ECO:0007669"/>
    <property type="project" value="TreeGrafter"/>
</dbReference>
<dbReference type="Pfam" id="PF00271">
    <property type="entry name" value="Helicase_C"/>
    <property type="match status" value="1"/>
</dbReference>
<dbReference type="GO" id="GO:0003725">
    <property type="term" value="F:double-stranded RNA binding"/>
    <property type="evidence" value="ECO:0007669"/>
    <property type="project" value="TreeGrafter"/>
</dbReference>
<gene>
    <name evidence="10" type="ORF">BV898_06868</name>
</gene>
<dbReference type="SMART" id="SM00847">
    <property type="entry name" value="HA2"/>
    <property type="match status" value="1"/>
</dbReference>
<dbReference type="GO" id="GO:0016787">
    <property type="term" value="F:hydrolase activity"/>
    <property type="evidence" value="ECO:0007669"/>
    <property type="project" value="UniProtKB-KW"/>
</dbReference>
<evidence type="ECO:0000313" key="11">
    <source>
        <dbReference type="Proteomes" id="UP000192578"/>
    </source>
</evidence>
<name>A0A1W0WV05_HYPEX</name>
<dbReference type="EC" id="3.6.4.13" evidence="1"/>
<dbReference type="FunFam" id="3.40.50.300:FF:000145">
    <property type="entry name" value="probable ATP-dependent RNA helicase DHX40"/>
    <property type="match status" value="1"/>
</dbReference>
<dbReference type="SMART" id="SM00490">
    <property type="entry name" value="HELICc"/>
    <property type="match status" value="1"/>
</dbReference>
<keyword evidence="5" id="KW-0067">ATP-binding</keyword>
<dbReference type="GO" id="GO:0005730">
    <property type="term" value="C:nucleolus"/>
    <property type="evidence" value="ECO:0007669"/>
    <property type="project" value="TreeGrafter"/>
</dbReference>
<organism evidence="10 11">
    <name type="scientific">Hypsibius exemplaris</name>
    <name type="common">Freshwater tardigrade</name>
    <dbReference type="NCBI Taxonomy" id="2072580"/>
    <lineage>
        <taxon>Eukaryota</taxon>
        <taxon>Metazoa</taxon>
        <taxon>Ecdysozoa</taxon>
        <taxon>Tardigrada</taxon>
        <taxon>Eutardigrada</taxon>
        <taxon>Parachela</taxon>
        <taxon>Hypsibioidea</taxon>
        <taxon>Hypsibiidae</taxon>
        <taxon>Hypsibius</taxon>
    </lineage>
</organism>
<dbReference type="AlphaFoldDB" id="A0A1W0WV05"/>
<dbReference type="OrthoDB" id="10253254at2759"/>
<dbReference type="Pfam" id="PF00270">
    <property type="entry name" value="DEAD"/>
    <property type="match status" value="1"/>
</dbReference>
<comment type="catalytic activity">
    <reaction evidence="6">
        <text>ATP + H2O = ADP + phosphate + H(+)</text>
        <dbReference type="Rhea" id="RHEA:13065"/>
        <dbReference type="ChEBI" id="CHEBI:15377"/>
        <dbReference type="ChEBI" id="CHEBI:15378"/>
        <dbReference type="ChEBI" id="CHEBI:30616"/>
        <dbReference type="ChEBI" id="CHEBI:43474"/>
        <dbReference type="ChEBI" id="CHEBI:456216"/>
        <dbReference type="EC" id="3.6.4.13"/>
    </reaction>
</comment>
<reference evidence="11" key="1">
    <citation type="submission" date="2017-01" db="EMBL/GenBank/DDBJ databases">
        <title>Comparative genomics of anhydrobiosis in the tardigrade Hypsibius dujardini.</title>
        <authorList>
            <person name="Yoshida Y."/>
            <person name="Koutsovoulos G."/>
            <person name="Laetsch D."/>
            <person name="Stevens L."/>
            <person name="Kumar S."/>
            <person name="Horikawa D."/>
            <person name="Ishino K."/>
            <person name="Komine S."/>
            <person name="Tomita M."/>
            <person name="Blaxter M."/>
            <person name="Arakawa K."/>
        </authorList>
    </citation>
    <scope>NUCLEOTIDE SEQUENCE [LARGE SCALE GENOMIC DNA]</scope>
    <source>
        <strain evidence="11">Z151</strain>
    </source>
</reference>
<evidence type="ECO:0000259" key="8">
    <source>
        <dbReference type="PROSITE" id="PS51192"/>
    </source>
</evidence>
<feature type="domain" description="Helicase ATP-binding" evidence="8">
    <location>
        <begin position="49"/>
        <end position="229"/>
    </location>
</feature>
<keyword evidence="2" id="KW-0547">Nucleotide-binding</keyword>
<evidence type="ECO:0000256" key="4">
    <source>
        <dbReference type="ARBA" id="ARBA00022806"/>
    </source>
</evidence>
<feature type="domain" description="Helicase C-terminal" evidence="9">
    <location>
        <begin position="251"/>
        <end position="433"/>
    </location>
</feature>
<dbReference type="GO" id="GO:0005524">
    <property type="term" value="F:ATP binding"/>
    <property type="evidence" value="ECO:0007669"/>
    <property type="project" value="UniProtKB-KW"/>
</dbReference>
<comment type="caution">
    <text evidence="10">The sequence shown here is derived from an EMBL/GenBank/DDBJ whole genome shotgun (WGS) entry which is preliminary data.</text>
</comment>
<dbReference type="PROSITE" id="PS51192">
    <property type="entry name" value="HELICASE_ATP_BIND_1"/>
    <property type="match status" value="1"/>
</dbReference>
<proteinExistence type="predicted"/>
<keyword evidence="3" id="KW-0378">Hydrolase</keyword>
<dbReference type="GO" id="GO:0003724">
    <property type="term" value="F:RNA helicase activity"/>
    <property type="evidence" value="ECO:0007669"/>
    <property type="project" value="UniProtKB-EC"/>
</dbReference>
<evidence type="ECO:0000256" key="5">
    <source>
        <dbReference type="ARBA" id="ARBA00022840"/>
    </source>
</evidence>
<feature type="region of interest" description="Disordered" evidence="7">
    <location>
        <begin position="1"/>
        <end position="27"/>
    </location>
</feature>
<dbReference type="PROSITE" id="PS51194">
    <property type="entry name" value="HELICASE_CTER"/>
    <property type="match status" value="1"/>
</dbReference>
<accession>A0A1W0WV05</accession>
<dbReference type="InterPro" id="IPR001650">
    <property type="entry name" value="Helicase_C-like"/>
</dbReference>
<dbReference type="PANTHER" id="PTHR18934">
    <property type="entry name" value="ATP-DEPENDENT RNA HELICASE"/>
    <property type="match status" value="1"/>
</dbReference>
<feature type="compositionally biased region" description="Polar residues" evidence="7">
    <location>
        <begin position="13"/>
        <end position="27"/>
    </location>
</feature>
<evidence type="ECO:0000259" key="9">
    <source>
        <dbReference type="PROSITE" id="PS51194"/>
    </source>
</evidence>
<dbReference type="Pfam" id="PF07717">
    <property type="entry name" value="OB_NTP_bind"/>
    <property type="match status" value="1"/>
</dbReference>
<dbReference type="Gene3D" id="1.20.120.1080">
    <property type="match status" value="1"/>
</dbReference>
<evidence type="ECO:0000256" key="7">
    <source>
        <dbReference type="SAM" id="MobiDB-lite"/>
    </source>
</evidence>
<dbReference type="InterPro" id="IPR011709">
    <property type="entry name" value="DEAD-box_helicase_OB_fold"/>
</dbReference>
<dbReference type="PANTHER" id="PTHR18934:SF118">
    <property type="entry name" value="ATP-DEPENDENT RNA HELICASE DHX33"/>
    <property type="match status" value="1"/>
</dbReference>
<dbReference type="InterPro" id="IPR014001">
    <property type="entry name" value="Helicase_ATP-bd"/>
</dbReference>